<dbReference type="InterPro" id="IPR011009">
    <property type="entry name" value="Kinase-like_dom_sf"/>
</dbReference>
<dbReference type="SMART" id="SM00220">
    <property type="entry name" value="S_TKc"/>
    <property type="match status" value="1"/>
</dbReference>
<dbReference type="Gene3D" id="1.10.510.10">
    <property type="entry name" value="Transferase(Phosphotransferase) domain 1"/>
    <property type="match status" value="1"/>
</dbReference>
<protein>
    <recommendedName>
        <fullName evidence="1">non-specific serine/threonine protein kinase</fullName>
        <ecNumber evidence="1">2.7.11.1</ecNumber>
    </recommendedName>
</protein>
<dbReference type="EMBL" id="PNFZ01000001">
    <property type="protein sequence ID" value="PMB99486.1"/>
    <property type="molecule type" value="Genomic_DNA"/>
</dbReference>
<dbReference type="SUPFAM" id="SSF56112">
    <property type="entry name" value="Protein kinase-like (PK-like)"/>
    <property type="match status" value="1"/>
</dbReference>
<feature type="domain" description="PASTA" evidence="11">
    <location>
        <begin position="533"/>
        <end position="599"/>
    </location>
</feature>
<evidence type="ECO:0000313" key="13">
    <source>
        <dbReference type="Proteomes" id="UP000235703"/>
    </source>
</evidence>
<evidence type="ECO:0000256" key="1">
    <source>
        <dbReference type="ARBA" id="ARBA00012513"/>
    </source>
</evidence>
<evidence type="ECO:0000256" key="3">
    <source>
        <dbReference type="ARBA" id="ARBA00022679"/>
    </source>
</evidence>
<dbReference type="EC" id="2.7.11.1" evidence="1"/>
<dbReference type="OrthoDB" id="9762169at2"/>
<comment type="catalytic activity">
    <reaction evidence="8">
        <text>L-seryl-[protein] + ATP = O-phospho-L-seryl-[protein] + ADP + H(+)</text>
        <dbReference type="Rhea" id="RHEA:17989"/>
        <dbReference type="Rhea" id="RHEA-COMP:9863"/>
        <dbReference type="Rhea" id="RHEA-COMP:11604"/>
        <dbReference type="ChEBI" id="CHEBI:15378"/>
        <dbReference type="ChEBI" id="CHEBI:29999"/>
        <dbReference type="ChEBI" id="CHEBI:30616"/>
        <dbReference type="ChEBI" id="CHEBI:83421"/>
        <dbReference type="ChEBI" id="CHEBI:456216"/>
        <dbReference type="EC" id="2.7.11.1"/>
    </reaction>
</comment>
<keyword evidence="5 12" id="KW-0418">Kinase</keyword>
<dbReference type="Pfam" id="PF00069">
    <property type="entry name" value="Pkinase"/>
    <property type="match status" value="1"/>
</dbReference>
<feature type="region of interest" description="Disordered" evidence="9">
    <location>
        <begin position="332"/>
        <end position="373"/>
    </location>
</feature>
<dbReference type="Gene3D" id="3.30.200.20">
    <property type="entry name" value="Phosphorylase Kinase, domain 1"/>
    <property type="match status" value="1"/>
</dbReference>
<feature type="compositionally biased region" description="Basic and acidic residues" evidence="9">
    <location>
        <begin position="599"/>
        <end position="627"/>
    </location>
</feature>
<dbReference type="NCBIfam" id="NF033483">
    <property type="entry name" value="PknB_PASTA_kin"/>
    <property type="match status" value="1"/>
</dbReference>
<dbReference type="PROSITE" id="PS51178">
    <property type="entry name" value="PASTA"/>
    <property type="match status" value="3"/>
</dbReference>
<dbReference type="Proteomes" id="UP000235703">
    <property type="component" value="Unassembled WGS sequence"/>
</dbReference>
<evidence type="ECO:0000256" key="8">
    <source>
        <dbReference type="ARBA" id="ARBA00048679"/>
    </source>
</evidence>
<evidence type="ECO:0000256" key="4">
    <source>
        <dbReference type="ARBA" id="ARBA00022741"/>
    </source>
</evidence>
<dbReference type="AlphaFoldDB" id="A0A2N6PLC7"/>
<name>A0A2N6PLC7_9MICO</name>
<feature type="domain" description="PASTA" evidence="11">
    <location>
        <begin position="465"/>
        <end position="532"/>
    </location>
</feature>
<dbReference type="InterPro" id="IPR008271">
    <property type="entry name" value="Ser/Thr_kinase_AS"/>
</dbReference>
<feature type="region of interest" description="Disordered" evidence="9">
    <location>
        <begin position="589"/>
        <end position="627"/>
    </location>
</feature>
<dbReference type="InterPro" id="IPR005543">
    <property type="entry name" value="PASTA_dom"/>
</dbReference>
<evidence type="ECO:0000259" key="11">
    <source>
        <dbReference type="PROSITE" id="PS51178"/>
    </source>
</evidence>
<evidence type="ECO:0000256" key="9">
    <source>
        <dbReference type="SAM" id="MobiDB-lite"/>
    </source>
</evidence>
<accession>A0A2N6PLC7</accession>
<evidence type="ECO:0000256" key="7">
    <source>
        <dbReference type="ARBA" id="ARBA00047899"/>
    </source>
</evidence>
<comment type="caution">
    <text evidence="12">The sequence shown here is derived from an EMBL/GenBank/DDBJ whole genome shotgun (WGS) entry which is preliminary data.</text>
</comment>
<proteinExistence type="predicted"/>
<dbReference type="RefSeq" id="WP_102160575.1">
    <property type="nucleotide sequence ID" value="NZ_JALXLX010000007.1"/>
</dbReference>
<dbReference type="GO" id="GO:0045717">
    <property type="term" value="P:negative regulation of fatty acid biosynthetic process"/>
    <property type="evidence" value="ECO:0007669"/>
    <property type="project" value="UniProtKB-ARBA"/>
</dbReference>
<feature type="region of interest" description="Disordered" evidence="9">
    <location>
        <begin position="302"/>
        <end position="321"/>
    </location>
</feature>
<dbReference type="Gene3D" id="3.30.10.20">
    <property type="match status" value="3"/>
</dbReference>
<feature type="compositionally biased region" description="Basic and acidic residues" evidence="9">
    <location>
        <begin position="311"/>
        <end position="321"/>
    </location>
</feature>
<evidence type="ECO:0000256" key="5">
    <source>
        <dbReference type="ARBA" id="ARBA00022777"/>
    </source>
</evidence>
<feature type="domain" description="Protein kinase" evidence="10">
    <location>
        <begin position="17"/>
        <end position="272"/>
    </location>
</feature>
<dbReference type="GO" id="GO:0004674">
    <property type="term" value="F:protein serine/threonine kinase activity"/>
    <property type="evidence" value="ECO:0007669"/>
    <property type="project" value="UniProtKB-KW"/>
</dbReference>
<dbReference type="FunFam" id="1.10.510.10:FF:000021">
    <property type="entry name" value="Serine/threonine protein kinase"/>
    <property type="match status" value="1"/>
</dbReference>
<sequence length="627" mass="66504">MKTLHDPLLGVVLNERYRVESVIARGGMAMVYRGTDLRLDREVAIKVMHQHLLDDETFVERFRREAIHAARLSHPNLIAVHDQGSDGQAVYLVMDYLESVTLRKELKHRGSLTPRQAIVVTDAILAALEAVHGAGIIHRDLKPDNVLLGTDGQIKLADFGLARAVSTSTTTKTLIGTVGYVAPELVTRTGADERTDLYTVGIMLYEMLTGSQPYTDDVPIQVAYRHVHDTVPAPSEAVAGVSPTLDAIVLWATSRKPEDRPADASELRLALAEARTQLSEEELDLAEGSGAPVVDAPVLTATITIEDGDPAEPRQKEPKARTDEIPYLADDEDDEAASSPGAPAPLAPAAAAAARSAAPAKSPEHGGRSRRRTRTALGLTAAAAVIALAGWGAVASIETTAEVPAAVAGQEQADVVSALKTAGFTTATREEFSTAVPAGKVIGTDPAAGTELDKDAVVTVLVSKGEELFAAPDVSKMTESEARSAIEGASLQVGAVDREHSSSVPEGSVISQSLERGEEVAKGTEIDLVVSKGAEPLVIPDVTGVSYEVAYGRLARMGLRIAKDEVYSDHTPKGDVVAHYPKAAAKKNPGDLVILKVSKGKEPEKPKDDEKKDEDKKSEEKKSDDGS</sequence>
<dbReference type="PROSITE" id="PS50011">
    <property type="entry name" value="PROTEIN_KINASE_DOM"/>
    <property type="match status" value="1"/>
</dbReference>
<dbReference type="CDD" id="cd14014">
    <property type="entry name" value="STKc_PknB_like"/>
    <property type="match status" value="1"/>
</dbReference>
<feature type="domain" description="PASTA" evidence="11">
    <location>
        <begin position="397"/>
        <end position="464"/>
    </location>
</feature>
<dbReference type="SMART" id="SM00740">
    <property type="entry name" value="PASTA"/>
    <property type="match status" value="3"/>
</dbReference>
<dbReference type="GO" id="GO:0005524">
    <property type="term" value="F:ATP binding"/>
    <property type="evidence" value="ECO:0007669"/>
    <property type="project" value="UniProtKB-KW"/>
</dbReference>
<gene>
    <name evidence="12" type="ORF">CJ198_02945</name>
</gene>
<evidence type="ECO:0000313" key="12">
    <source>
        <dbReference type="EMBL" id="PMB99486.1"/>
    </source>
</evidence>
<keyword evidence="4" id="KW-0547">Nucleotide-binding</keyword>
<dbReference type="InterPro" id="IPR000719">
    <property type="entry name" value="Prot_kinase_dom"/>
</dbReference>
<keyword evidence="13" id="KW-1185">Reference proteome</keyword>
<dbReference type="PANTHER" id="PTHR43289:SF34">
    <property type="entry name" value="SERINE_THREONINE-PROTEIN KINASE YBDM-RELATED"/>
    <property type="match status" value="1"/>
</dbReference>
<evidence type="ECO:0000256" key="6">
    <source>
        <dbReference type="ARBA" id="ARBA00022840"/>
    </source>
</evidence>
<dbReference type="FunFam" id="3.30.200.20:FF:000035">
    <property type="entry name" value="Serine/threonine protein kinase Stk1"/>
    <property type="match status" value="1"/>
</dbReference>
<comment type="catalytic activity">
    <reaction evidence="7">
        <text>L-threonyl-[protein] + ATP = O-phospho-L-threonyl-[protein] + ADP + H(+)</text>
        <dbReference type="Rhea" id="RHEA:46608"/>
        <dbReference type="Rhea" id="RHEA-COMP:11060"/>
        <dbReference type="Rhea" id="RHEA-COMP:11605"/>
        <dbReference type="ChEBI" id="CHEBI:15378"/>
        <dbReference type="ChEBI" id="CHEBI:30013"/>
        <dbReference type="ChEBI" id="CHEBI:30616"/>
        <dbReference type="ChEBI" id="CHEBI:61977"/>
        <dbReference type="ChEBI" id="CHEBI:456216"/>
        <dbReference type="EC" id="2.7.11.1"/>
    </reaction>
</comment>
<organism evidence="12 13">
    <name type="scientific">Brevibacterium luteolum</name>
    <dbReference type="NCBI Taxonomy" id="199591"/>
    <lineage>
        <taxon>Bacteria</taxon>
        <taxon>Bacillati</taxon>
        <taxon>Actinomycetota</taxon>
        <taxon>Actinomycetes</taxon>
        <taxon>Micrococcales</taxon>
        <taxon>Brevibacteriaceae</taxon>
        <taxon>Brevibacterium</taxon>
    </lineage>
</organism>
<evidence type="ECO:0000259" key="10">
    <source>
        <dbReference type="PROSITE" id="PS50011"/>
    </source>
</evidence>
<feature type="compositionally biased region" description="Low complexity" evidence="9">
    <location>
        <begin position="347"/>
        <end position="361"/>
    </location>
</feature>
<dbReference type="Pfam" id="PF03793">
    <property type="entry name" value="PASTA"/>
    <property type="match status" value="3"/>
</dbReference>
<evidence type="ECO:0000256" key="2">
    <source>
        <dbReference type="ARBA" id="ARBA00022527"/>
    </source>
</evidence>
<dbReference type="CDD" id="cd06577">
    <property type="entry name" value="PASTA_pknB"/>
    <property type="match status" value="3"/>
</dbReference>
<reference evidence="12 13" key="1">
    <citation type="submission" date="2017-09" db="EMBL/GenBank/DDBJ databases">
        <title>Bacterial strain isolated from the female urinary microbiota.</title>
        <authorList>
            <person name="Thomas-White K."/>
            <person name="Kumar N."/>
            <person name="Forster S."/>
            <person name="Putonti C."/>
            <person name="Lawley T."/>
            <person name="Wolfe A.J."/>
        </authorList>
    </citation>
    <scope>NUCLEOTIDE SEQUENCE [LARGE SCALE GENOMIC DNA]</scope>
    <source>
        <strain evidence="12 13">UMB0680</strain>
    </source>
</reference>
<dbReference type="PROSITE" id="PS00108">
    <property type="entry name" value="PROTEIN_KINASE_ST"/>
    <property type="match status" value="1"/>
</dbReference>
<keyword evidence="6" id="KW-0067">ATP-binding</keyword>
<dbReference type="PANTHER" id="PTHR43289">
    <property type="entry name" value="MITOGEN-ACTIVATED PROTEIN KINASE KINASE KINASE 20-RELATED"/>
    <property type="match status" value="1"/>
</dbReference>
<keyword evidence="2 12" id="KW-0723">Serine/threonine-protein kinase</keyword>
<keyword evidence="3" id="KW-0808">Transferase</keyword>